<feature type="region of interest" description="Disordered" evidence="1">
    <location>
        <begin position="78"/>
        <end position="103"/>
    </location>
</feature>
<dbReference type="CDD" id="cd01650">
    <property type="entry name" value="RT_nLTR_like"/>
    <property type="match status" value="1"/>
</dbReference>
<dbReference type="Proteomes" id="UP000626092">
    <property type="component" value="Unassembled WGS sequence"/>
</dbReference>
<gene>
    <name evidence="3" type="ORF">RHSIM_Rhsim01G0171900</name>
</gene>
<keyword evidence="4" id="KW-1185">Reference proteome</keyword>
<evidence type="ECO:0000259" key="2">
    <source>
        <dbReference type="Pfam" id="PF00078"/>
    </source>
</evidence>
<protein>
    <recommendedName>
        <fullName evidence="2">Reverse transcriptase domain-containing protein</fullName>
    </recommendedName>
</protein>
<evidence type="ECO:0000313" key="3">
    <source>
        <dbReference type="EMBL" id="KAF7153235.1"/>
    </source>
</evidence>
<dbReference type="EMBL" id="WJXA01000001">
    <property type="protein sequence ID" value="KAF7153235.1"/>
    <property type="molecule type" value="Genomic_DNA"/>
</dbReference>
<proteinExistence type="predicted"/>
<feature type="compositionally biased region" description="Basic and acidic residues" evidence="1">
    <location>
        <begin position="78"/>
        <end position="89"/>
    </location>
</feature>
<feature type="domain" description="Reverse transcriptase" evidence="2">
    <location>
        <begin position="419"/>
        <end position="524"/>
    </location>
</feature>
<organism evidence="3 4">
    <name type="scientific">Rhododendron simsii</name>
    <name type="common">Sims's rhododendron</name>
    <dbReference type="NCBI Taxonomy" id="118357"/>
    <lineage>
        <taxon>Eukaryota</taxon>
        <taxon>Viridiplantae</taxon>
        <taxon>Streptophyta</taxon>
        <taxon>Embryophyta</taxon>
        <taxon>Tracheophyta</taxon>
        <taxon>Spermatophyta</taxon>
        <taxon>Magnoliopsida</taxon>
        <taxon>eudicotyledons</taxon>
        <taxon>Gunneridae</taxon>
        <taxon>Pentapetalae</taxon>
        <taxon>asterids</taxon>
        <taxon>Ericales</taxon>
        <taxon>Ericaceae</taxon>
        <taxon>Ericoideae</taxon>
        <taxon>Rhodoreae</taxon>
        <taxon>Rhododendron</taxon>
    </lineage>
</organism>
<dbReference type="OrthoDB" id="1937198at2759"/>
<dbReference type="Pfam" id="PF00078">
    <property type="entry name" value="RVT_1"/>
    <property type="match status" value="1"/>
</dbReference>
<sequence length="622" mass="69653">MEEPLIISLDNSFEECPQTAKFVLVSKILASKTLNKGPWSVMGSLLILRRWDMKKAFSDLDFNFSPFWVQGKRVTDKVSTESKDDDTSHKGTSLGSGSLPVEGGPSSIIGGPQYYVEELYSPRMENRPNITLFEGSSLTMGLEVELSPWSNQREDGLSSVFAKALNLKRKKGDSSEEEELSKKPIRIGWKNEGVSDNERVVPQLNKKEYVHKGRGIRGRGRQGVRDRARGSMEMVWERKILSSDAGLVDVELEAVVDGFNFQSKGSEPANSVNVDGGERAVVAGLKQPQTNGDAYYVDPEGISGGLALLWSDEFESKWTTHPECKELITKEWEVHQRGSDMFSLVQKLKRCREALVKWMVDNVNLEQMNLSPIRDVSEDEIKRATFELGSQKSPGLDGYPELNNTNITLIPKVFCMEALGQFRPISLCNFAMKVITKVMANRLKGILQEVISPNKLAFVPGCLIQDNIIVAHEAFHFLKMKKGTGGFMALTLNFNKAYDRVKWDFVKALMNKMEFHASWINWVMQYDALLFLKAEIQNCQVIKDILCTYGEASGQRINFDKSGIAFSSNLNDVEKQLVWDLHGDLHKWRGDGGPCQRCARLRRGGAEDTLLSGEAKEGGGEA</sequence>
<comment type="caution">
    <text evidence="3">The sequence shown here is derived from an EMBL/GenBank/DDBJ whole genome shotgun (WGS) entry which is preliminary data.</text>
</comment>
<accession>A0A834LV19</accession>
<dbReference type="PANTHER" id="PTHR46890:SF48">
    <property type="entry name" value="RNA-DIRECTED DNA POLYMERASE"/>
    <property type="match status" value="1"/>
</dbReference>
<dbReference type="AlphaFoldDB" id="A0A834LV19"/>
<dbReference type="InterPro" id="IPR052343">
    <property type="entry name" value="Retrotransposon-Effector_Assoc"/>
</dbReference>
<evidence type="ECO:0000256" key="1">
    <source>
        <dbReference type="SAM" id="MobiDB-lite"/>
    </source>
</evidence>
<dbReference type="InterPro" id="IPR000477">
    <property type="entry name" value="RT_dom"/>
</dbReference>
<dbReference type="PANTHER" id="PTHR46890">
    <property type="entry name" value="NON-LTR RETROLELEMENT REVERSE TRANSCRIPTASE-LIKE PROTEIN-RELATED"/>
    <property type="match status" value="1"/>
</dbReference>
<name>A0A834LV19_RHOSS</name>
<evidence type="ECO:0000313" key="4">
    <source>
        <dbReference type="Proteomes" id="UP000626092"/>
    </source>
</evidence>
<reference evidence="3" key="1">
    <citation type="submission" date="2019-11" db="EMBL/GenBank/DDBJ databases">
        <authorList>
            <person name="Liu Y."/>
            <person name="Hou J."/>
            <person name="Li T.-Q."/>
            <person name="Guan C.-H."/>
            <person name="Wu X."/>
            <person name="Wu H.-Z."/>
            <person name="Ling F."/>
            <person name="Zhang R."/>
            <person name="Shi X.-G."/>
            <person name="Ren J.-P."/>
            <person name="Chen E.-F."/>
            <person name="Sun J.-M."/>
        </authorList>
    </citation>
    <scope>NUCLEOTIDE SEQUENCE</scope>
    <source>
        <strain evidence="3">Adult_tree_wgs_1</strain>
        <tissue evidence="3">Leaves</tissue>
    </source>
</reference>